<protein>
    <submittedName>
        <fullName evidence="2">Uncharacterized protein</fullName>
    </submittedName>
</protein>
<reference evidence="2" key="1">
    <citation type="submission" date="2018-02" db="EMBL/GenBank/DDBJ databases">
        <authorList>
            <person name="Cohen D.B."/>
            <person name="Kent A.D."/>
        </authorList>
    </citation>
    <scope>NUCLEOTIDE SEQUENCE</scope>
</reference>
<accession>A0A2N9EGZ6</accession>
<organism evidence="2">
    <name type="scientific">Fagus sylvatica</name>
    <name type="common">Beechnut</name>
    <dbReference type="NCBI Taxonomy" id="28930"/>
    <lineage>
        <taxon>Eukaryota</taxon>
        <taxon>Viridiplantae</taxon>
        <taxon>Streptophyta</taxon>
        <taxon>Embryophyta</taxon>
        <taxon>Tracheophyta</taxon>
        <taxon>Spermatophyta</taxon>
        <taxon>Magnoliopsida</taxon>
        <taxon>eudicotyledons</taxon>
        <taxon>Gunneridae</taxon>
        <taxon>Pentapetalae</taxon>
        <taxon>rosids</taxon>
        <taxon>fabids</taxon>
        <taxon>Fagales</taxon>
        <taxon>Fagaceae</taxon>
        <taxon>Fagus</taxon>
    </lineage>
</organism>
<proteinExistence type="predicted"/>
<gene>
    <name evidence="2" type="ORF">FSB_LOCUS1934</name>
</gene>
<keyword evidence="1" id="KW-0732">Signal</keyword>
<evidence type="ECO:0000313" key="2">
    <source>
        <dbReference type="EMBL" id="SPC74052.1"/>
    </source>
</evidence>
<feature type="chain" id="PRO_5014873542" evidence="1">
    <location>
        <begin position="27"/>
        <end position="113"/>
    </location>
</feature>
<name>A0A2N9EGZ6_FAGSY</name>
<sequence>MAVSSFSSRAFFGALVVFVIVSLALTKHHQPESQTKQPRAPAPTKRRAAWRCEVRRGAARVVRGGAAWCGLAVGRGFGFVDRGGLWGGFLVDSGGGLRCGGSGWVTGWLSVGL</sequence>
<dbReference type="EMBL" id="OIVN01000090">
    <property type="protein sequence ID" value="SPC74052.1"/>
    <property type="molecule type" value="Genomic_DNA"/>
</dbReference>
<evidence type="ECO:0000256" key="1">
    <source>
        <dbReference type="SAM" id="SignalP"/>
    </source>
</evidence>
<dbReference type="AlphaFoldDB" id="A0A2N9EGZ6"/>
<feature type="signal peptide" evidence="1">
    <location>
        <begin position="1"/>
        <end position="26"/>
    </location>
</feature>